<keyword evidence="5" id="KW-0326">Glycosidase</keyword>
<evidence type="ECO:0000313" key="9">
    <source>
        <dbReference type="Proteomes" id="UP000316096"/>
    </source>
</evidence>
<dbReference type="InterPro" id="IPR036962">
    <property type="entry name" value="Glyco_hydro_3_N_sf"/>
</dbReference>
<keyword evidence="4" id="KW-0378">Hydrolase</keyword>
<name>A0A543CMQ7_9ACTN</name>
<comment type="caution">
    <text evidence="8">The sequence shown here is derived from an EMBL/GenBank/DDBJ whole genome shotgun (WGS) entry which is preliminary data.</text>
</comment>
<dbReference type="InterPro" id="IPR001764">
    <property type="entry name" value="Glyco_hydro_3_N"/>
</dbReference>
<feature type="domain" description="Glycoside hydrolase family 3 N-terminal" evidence="7">
    <location>
        <begin position="48"/>
        <end position="365"/>
    </location>
</feature>
<feature type="region of interest" description="Disordered" evidence="6">
    <location>
        <begin position="1"/>
        <end position="37"/>
    </location>
</feature>
<evidence type="ECO:0000256" key="2">
    <source>
        <dbReference type="ARBA" id="ARBA00005336"/>
    </source>
</evidence>
<dbReference type="EC" id="3.2.1.52" evidence="3"/>
<dbReference type="GO" id="GO:0005975">
    <property type="term" value="P:carbohydrate metabolic process"/>
    <property type="evidence" value="ECO:0007669"/>
    <property type="project" value="InterPro"/>
</dbReference>
<evidence type="ECO:0000256" key="5">
    <source>
        <dbReference type="ARBA" id="ARBA00023295"/>
    </source>
</evidence>
<dbReference type="Pfam" id="PF00933">
    <property type="entry name" value="Glyco_hydro_3"/>
    <property type="match status" value="1"/>
</dbReference>
<gene>
    <name evidence="8" type="ORF">FB559_4018</name>
</gene>
<dbReference type="GO" id="GO:0009254">
    <property type="term" value="P:peptidoglycan turnover"/>
    <property type="evidence" value="ECO:0007669"/>
    <property type="project" value="TreeGrafter"/>
</dbReference>
<sequence>MAASACHEPGASSATSPSSPSSSKPASPTPTPTPTPTEVALVKKMSTAEKVGQLFMPTIPGSTPSAGAALVKRYHLGGVIYFPLNLHTPRQTAELSNGLQKAALKNGGVPLVISTDEEQGPVSRLPYVTRFPSNKLLASTKDPDEDTRLAAKVTGEELMAVGINQDNAPDADVNINPHNPVIGVRSFGANPSKVAHLDGVAIDAYRATGVAVVAKHFPGHGDTATDSHTGLPIINHTKAQWERIDAPPFKAAIDHHADVIMTAHIVVPGLEKSRLPATMSKTVLTGLLRGKLGYQGVIITDSLQMTGATIKFGPEEAAVRAVVAGADMLLMPRSLGRAYNAVLAAVKSGRISRSRLDDAVTRIIRMKNERGMFHPYVSVAKAGRVIGSKAHRAAARKVAADVRAGA</sequence>
<dbReference type="PANTHER" id="PTHR30480">
    <property type="entry name" value="BETA-HEXOSAMINIDASE-RELATED"/>
    <property type="match status" value="1"/>
</dbReference>
<dbReference type="GO" id="GO:0004563">
    <property type="term" value="F:beta-N-acetylhexosaminidase activity"/>
    <property type="evidence" value="ECO:0007669"/>
    <property type="project" value="UniProtKB-EC"/>
</dbReference>
<evidence type="ECO:0000313" key="8">
    <source>
        <dbReference type="EMBL" id="TQL98395.1"/>
    </source>
</evidence>
<feature type="compositionally biased region" description="Low complexity" evidence="6">
    <location>
        <begin position="9"/>
        <end position="26"/>
    </location>
</feature>
<evidence type="ECO:0000259" key="7">
    <source>
        <dbReference type="Pfam" id="PF00933"/>
    </source>
</evidence>
<comment type="similarity">
    <text evidence="2">Belongs to the glycosyl hydrolase 3 family.</text>
</comment>
<evidence type="ECO:0000256" key="1">
    <source>
        <dbReference type="ARBA" id="ARBA00001231"/>
    </source>
</evidence>
<dbReference type="AlphaFoldDB" id="A0A543CMQ7"/>
<keyword evidence="9" id="KW-1185">Reference proteome</keyword>
<evidence type="ECO:0000256" key="4">
    <source>
        <dbReference type="ARBA" id="ARBA00022801"/>
    </source>
</evidence>
<reference evidence="8 9" key="1">
    <citation type="submission" date="2019-06" db="EMBL/GenBank/DDBJ databases">
        <title>Sequencing the genomes of 1000 actinobacteria strains.</title>
        <authorList>
            <person name="Klenk H.-P."/>
        </authorList>
    </citation>
    <scope>NUCLEOTIDE SEQUENCE [LARGE SCALE GENOMIC DNA]</scope>
    <source>
        <strain evidence="8 9">DSM 102200</strain>
    </source>
</reference>
<comment type="catalytic activity">
    <reaction evidence="1">
        <text>Hydrolysis of terminal non-reducing N-acetyl-D-hexosamine residues in N-acetyl-beta-D-hexosaminides.</text>
        <dbReference type="EC" id="3.2.1.52"/>
    </reaction>
</comment>
<organism evidence="8 9">
    <name type="scientific">Actinoallomurus bryophytorum</name>
    <dbReference type="NCBI Taxonomy" id="1490222"/>
    <lineage>
        <taxon>Bacteria</taxon>
        <taxon>Bacillati</taxon>
        <taxon>Actinomycetota</taxon>
        <taxon>Actinomycetes</taxon>
        <taxon>Streptosporangiales</taxon>
        <taxon>Thermomonosporaceae</taxon>
        <taxon>Actinoallomurus</taxon>
    </lineage>
</organism>
<evidence type="ECO:0000256" key="6">
    <source>
        <dbReference type="SAM" id="MobiDB-lite"/>
    </source>
</evidence>
<evidence type="ECO:0000256" key="3">
    <source>
        <dbReference type="ARBA" id="ARBA00012663"/>
    </source>
</evidence>
<protein>
    <recommendedName>
        <fullName evidence="3">beta-N-acetylhexosaminidase</fullName>
        <ecNumber evidence="3">3.2.1.52</ecNumber>
    </recommendedName>
</protein>
<dbReference type="PANTHER" id="PTHR30480:SF13">
    <property type="entry name" value="BETA-HEXOSAMINIDASE"/>
    <property type="match status" value="1"/>
</dbReference>
<dbReference type="Proteomes" id="UP000316096">
    <property type="component" value="Unassembled WGS sequence"/>
</dbReference>
<dbReference type="Gene3D" id="3.20.20.300">
    <property type="entry name" value="Glycoside hydrolase, family 3, N-terminal domain"/>
    <property type="match status" value="1"/>
</dbReference>
<accession>A0A543CMQ7</accession>
<proteinExistence type="inferred from homology"/>
<dbReference type="SUPFAM" id="SSF51445">
    <property type="entry name" value="(Trans)glycosidases"/>
    <property type="match status" value="1"/>
</dbReference>
<dbReference type="EMBL" id="VFOZ01000001">
    <property type="protein sequence ID" value="TQL98395.1"/>
    <property type="molecule type" value="Genomic_DNA"/>
</dbReference>
<dbReference type="InterPro" id="IPR050226">
    <property type="entry name" value="NagZ_Beta-hexosaminidase"/>
</dbReference>
<dbReference type="OrthoDB" id="9805821at2"/>
<dbReference type="InterPro" id="IPR017853">
    <property type="entry name" value="GH"/>
</dbReference>